<dbReference type="GO" id="GO:0046983">
    <property type="term" value="F:protein dimerization activity"/>
    <property type="evidence" value="ECO:0007669"/>
    <property type="project" value="InterPro"/>
</dbReference>
<dbReference type="EMBL" id="RRCT01000025">
    <property type="protein sequence ID" value="RQW73192.1"/>
    <property type="molecule type" value="Genomic_DNA"/>
</dbReference>
<comment type="caution">
    <text evidence="1">The sequence shown here is derived from an EMBL/GenBank/DDBJ whole genome shotgun (WGS) entry which is preliminary data.</text>
</comment>
<evidence type="ECO:0000313" key="1">
    <source>
        <dbReference type="EMBL" id="RQW73192.1"/>
    </source>
</evidence>
<protein>
    <submittedName>
        <fullName evidence="1">Aspartyl-phosphate phosphatase Spo0E family protein</fullName>
    </submittedName>
</protein>
<dbReference type="Pfam" id="PF09388">
    <property type="entry name" value="SpoOE-like"/>
    <property type="match status" value="1"/>
</dbReference>
<dbReference type="InterPro" id="IPR036638">
    <property type="entry name" value="HLH_DNA-bd_sf"/>
</dbReference>
<proteinExistence type="predicted"/>
<sequence length="75" mass="8479">MNNTLEEVNCLKEIEKVRAELIKSGMEKGLSHPTTIEISQSLDQMLNEYTTLRNSTKIAYAYKSTAHLSVHLNTP</sequence>
<dbReference type="GO" id="GO:0043937">
    <property type="term" value="P:regulation of sporulation"/>
    <property type="evidence" value="ECO:0007669"/>
    <property type="project" value="InterPro"/>
</dbReference>
<accession>A0A3N9UKW6</accession>
<dbReference type="Gene3D" id="4.10.280.10">
    <property type="entry name" value="Helix-loop-helix DNA-binding domain"/>
    <property type="match status" value="1"/>
</dbReference>
<dbReference type="RefSeq" id="WP_124766674.1">
    <property type="nucleotide sequence ID" value="NZ_JAFBDY010000023.1"/>
</dbReference>
<dbReference type="InterPro" id="IPR018540">
    <property type="entry name" value="Spo0E-like"/>
</dbReference>
<reference evidence="1 2" key="1">
    <citation type="journal article" date="2013" name="J. Microbiol.">
        <title>Lysinibacillus chungkukjangi sp. nov., isolated from Chungkukjang, Korean fermented soybean food.</title>
        <authorList>
            <person name="Kim S.J."/>
            <person name="Jang Y.H."/>
            <person name="Hamada M."/>
            <person name="Ahn J.H."/>
            <person name="Weon H.Y."/>
            <person name="Suzuki K."/>
            <person name="Whang K.S."/>
            <person name="Kwon S.W."/>
        </authorList>
    </citation>
    <scope>NUCLEOTIDE SEQUENCE [LARGE SCALE GENOMIC DNA]</scope>
    <source>
        <strain evidence="1 2">MCCC 1A12701</strain>
    </source>
</reference>
<gene>
    <name evidence="1" type="ORF">EBB45_17670</name>
</gene>
<evidence type="ECO:0000313" key="2">
    <source>
        <dbReference type="Proteomes" id="UP000274033"/>
    </source>
</evidence>
<organism evidence="1 2">
    <name type="scientific">Lysinibacillus composti</name>
    <dbReference type="NCBI Taxonomy" id="720633"/>
    <lineage>
        <taxon>Bacteria</taxon>
        <taxon>Bacillati</taxon>
        <taxon>Bacillota</taxon>
        <taxon>Bacilli</taxon>
        <taxon>Bacillales</taxon>
        <taxon>Bacillaceae</taxon>
        <taxon>Lysinibacillus</taxon>
    </lineage>
</organism>
<dbReference type="InterPro" id="IPR037208">
    <property type="entry name" value="Spo0E-like_sf"/>
</dbReference>
<dbReference type="AlphaFoldDB" id="A0A3N9UKW6"/>
<keyword evidence="2" id="KW-1185">Reference proteome</keyword>
<dbReference type="OrthoDB" id="1684520at2"/>
<dbReference type="Proteomes" id="UP000274033">
    <property type="component" value="Unassembled WGS sequence"/>
</dbReference>
<name>A0A3N9UKW6_9BACI</name>
<dbReference type="SUPFAM" id="SSF140500">
    <property type="entry name" value="BAS1536-like"/>
    <property type="match status" value="1"/>
</dbReference>